<gene>
    <name evidence="2" type="ORF">C8F04DRAFT_1202452</name>
</gene>
<dbReference type="Proteomes" id="UP001218188">
    <property type="component" value="Unassembled WGS sequence"/>
</dbReference>
<reference evidence="2" key="1">
    <citation type="submission" date="2023-03" db="EMBL/GenBank/DDBJ databases">
        <title>Massive genome expansion in bonnet fungi (Mycena s.s.) driven by repeated elements and novel gene families across ecological guilds.</title>
        <authorList>
            <consortium name="Lawrence Berkeley National Laboratory"/>
            <person name="Harder C.B."/>
            <person name="Miyauchi S."/>
            <person name="Viragh M."/>
            <person name="Kuo A."/>
            <person name="Thoen E."/>
            <person name="Andreopoulos B."/>
            <person name="Lu D."/>
            <person name="Skrede I."/>
            <person name="Drula E."/>
            <person name="Henrissat B."/>
            <person name="Morin E."/>
            <person name="Kohler A."/>
            <person name="Barry K."/>
            <person name="LaButti K."/>
            <person name="Morin E."/>
            <person name="Salamov A."/>
            <person name="Lipzen A."/>
            <person name="Mereny Z."/>
            <person name="Hegedus B."/>
            <person name="Baldrian P."/>
            <person name="Stursova M."/>
            <person name="Weitz H."/>
            <person name="Taylor A."/>
            <person name="Grigoriev I.V."/>
            <person name="Nagy L.G."/>
            <person name="Martin F."/>
            <person name="Kauserud H."/>
        </authorList>
    </citation>
    <scope>NUCLEOTIDE SEQUENCE</scope>
    <source>
        <strain evidence="2">CBHHK200</strain>
    </source>
</reference>
<protein>
    <submittedName>
        <fullName evidence="2">Uncharacterized protein</fullName>
    </submittedName>
</protein>
<comment type="caution">
    <text evidence="2">The sequence shown here is derived from an EMBL/GenBank/DDBJ whole genome shotgun (WGS) entry which is preliminary data.</text>
</comment>
<dbReference type="EMBL" id="JARJCM010000523">
    <property type="protein sequence ID" value="KAJ7016345.1"/>
    <property type="molecule type" value="Genomic_DNA"/>
</dbReference>
<accession>A0AAD6RY06</accession>
<organism evidence="2 3">
    <name type="scientific">Mycena alexandri</name>
    <dbReference type="NCBI Taxonomy" id="1745969"/>
    <lineage>
        <taxon>Eukaryota</taxon>
        <taxon>Fungi</taxon>
        <taxon>Dikarya</taxon>
        <taxon>Basidiomycota</taxon>
        <taxon>Agaricomycotina</taxon>
        <taxon>Agaricomycetes</taxon>
        <taxon>Agaricomycetidae</taxon>
        <taxon>Agaricales</taxon>
        <taxon>Marasmiineae</taxon>
        <taxon>Mycenaceae</taxon>
        <taxon>Mycena</taxon>
    </lineage>
</organism>
<proteinExistence type="predicted"/>
<evidence type="ECO:0000313" key="3">
    <source>
        <dbReference type="Proteomes" id="UP001218188"/>
    </source>
</evidence>
<keyword evidence="3" id="KW-1185">Reference proteome</keyword>
<evidence type="ECO:0000313" key="2">
    <source>
        <dbReference type="EMBL" id="KAJ7016345.1"/>
    </source>
</evidence>
<name>A0AAD6RY06_9AGAR</name>
<dbReference type="AlphaFoldDB" id="A0AAD6RY06"/>
<evidence type="ECO:0000256" key="1">
    <source>
        <dbReference type="SAM" id="MobiDB-lite"/>
    </source>
</evidence>
<sequence>MSQPAPYKRTRVYIACTCLSDEYEQKPCERMGTLPPEVLRLRRAPRVRLRRGYAYGSSPSPMPGTQGPPYAASPPSLPSMSQMPGAAFSTNPSARISPANLVHLYTMQITDIRPTGRNFLNLLFVHRSIFDTGLDSAFALLDPAIAAGVEGDTLLETSINSQTITSKLDSFFENLLTVVKIGFYAPLISAFFELRDDVLKNAESSVHARYTVCRKRNNSAISSHANLKVVSP</sequence>
<feature type="region of interest" description="Disordered" evidence="1">
    <location>
        <begin position="53"/>
        <end position="77"/>
    </location>
</feature>